<sequence>MTDPFRPVDDDARATMDRLLAEMRHGVLSYLDPKRVTPSASRIALLCLPGHGLVTLVSELSLHTPALQSGAKCALLVGEPAAKGDALTAPRATLHVQPEPVDKSTIRDAWLTHLPKSALYFDFTDFIAFRFSIDDAFLNGGFGKAFLFTADDLKPYAS</sequence>
<dbReference type="Gene3D" id="2.30.110.10">
    <property type="entry name" value="Electron Transport, Fmn-binding Protein, Chain A"/>
    <property type="match status" value="1"/>
</dbReference>
<proteinExistence type="predicted"/>
<dbReference type="STRING" id="266809.PM03_00285"/>
<evidence type="ECO:0000313" key="1">
    <source>
        <dbReference type="EMBL" id="CUH61664.1"/>
    </source>
</evidence>
<dbReference type="SUPFAM" id="SSF50475">
    <property type="entry name" value="FMN-binding split barrel"/>
    <property type="match status" value="1"/>
</dbReference>
<dbReference type="AlphaFoldDB" id="A0A0P1F200"/>
<name>A0A0P1F200_9RHOB</name>
<dbReference type="Proteomes" id="UP000051298">
    <property type="component" value="Unassembled WGS sequence"/>
</dbReference>
<dbReference type="InterPro" id="IPR012349">
    <property type="entry name" value="Split_barrel_FMN-bd"/>
</dbReference>
<gene>
    <name evidence="1" type="ORF">THS5294_02976</name>
</gene>
<dbReference type="eggNOG" id="COG0748">
    <property type="taxonomic scope" value="Bacteria"/>
</dbReference>
<dbReference type="EMBL" id="CYRX01000033">
    <property type="protein sequence ID" value="CUH61664.1"/>
    <property type="molecule type" value="Genomic_DNA"/>
</dbReference>
<protein>
    <recommendedName>
        <fullName evidence="3">Heme utilization protein HutZ</fullName>
    </recommendedName>
</protein>
<evidence type="ECO:0008006" key="3">
    <source>
        <dbReference type="Google" id="ProtNLM"/>
    </source>
</evidence>
<accession>A0A0P1F200</accession>
<reference evidence="1 2" key="1">
    <citation type="submission" date="2015-09" db="EMBL/GenBank/DDBJ databases">
        <authorList>
            <consortium name="Swine Surveillance"/>
        </authorList>
    </citation>
    <scope>NUCLEOTIDE SEQUENCE [LARGE SCALE GENOMIC DNA]</scope>
    <source>
        <strain evidence="1 2">CECT 5294</strain>
    </source>
</reference>
<organism evidence="1 2">
    <name type="scientific">Thalassobacter stenotrophicus</name>
    <dbReference type="NCBI Taxonomy" id="266809"/>
    <lineage>
        <taxon>Bacteria</taxon>
        <taxon>Pseudomonadati</taxon>
        <taxon>Pseudomonadota</taxon>
        <taxon>Alphaproteobacteria</taxon>
        <taxon>Rhodobacterales</taxon>
        <taxon>Roseobacteraceae</taxon>
        <taxon>Thalassobacter</taxon>
    </lineage>
</organism>
<evidence type="ECO:0000313" key="2">
    <source>
        <dbReference type="Proteomes" id="UP000051298"/>
    </source>
</evidence>